<proteinExistence type="predicted"/>
<evidence type="ECO:0000313" key="2">
    <source>
        <dbReference type="Proteomes" id="UP000054549"/>
    </source>
</evidence>
<dbReference type="InParanoid" id="A0A0C2WWF0"/>
<dbReference type="HOGENOM" id="CLU_2549034_0_0_1"/>
<gene>
    <name evidence="1" type="ORF">M378DRAFT_167906</name>
</gene>
<name>A0A0C2WWF0_AMAMK</name>
<protein>
    <submittedName>
        <fullName evidence="1">Uncharacterized protein</fullName>
    </submittedName>
</protein>
<dbReference type="Proteomes" id="UP000054549">
    <property type="component" value="Unassembled WGS sequence"/>
</dbReference>
<dbReference type="AlphaFoldDB" id="A0A0C2WWF0"/>
<keyword evidence="2" id="KW-1185">Reference proteome</keyword>
<accession>A0A0C2WWF0</accession>
<sequence length="83" mass="9301">MFVSYHKTNFSVGNVHIGMNPLQTPASAHASSHGNNLNYRLHFPLLGQWPKPSSLIGSPAICRQLRCRQLDDIYVDAKLQEVL</sequence>
<feature type="non-terminal residue" evidence="1">
    <location>
        <position position="83"/>
    </location>
</feature>
<organism evidence="1 2">
    <name type="scientific">Amanita muscaria (strain Koide BX008)</name>
    <dbReference type="NCBI Taxonomy" id="946122"/>
    <lineage>
        <taxon>Eukaryota</taxon>
        <taxon>Fungi</taxon>
        <taxon>Dikarya</taxon>
        <taxon>Basidiomycota</taxon>
        <taxon>Agaricomycotina</taxon>
        <taxon>Agaricomycetes</taxon>
        <taxon>Agaricomycetidae</taxon>
        <taxon>Agaricales</taxon>
        <taxon>Pluteineae</taxon>
        <taxon>Amanitaceae</taxon>
        <taxon>Amanita</taxon>
    </lineage>
</organism>
<evidence type="ECO:0000313" key="1">
    <source>
        <dbReference type="EMBL" id="KIL60678.1"/>
    </source>
</evidence>
<reference evidence="1 2" key="1">
    <citation type="submission" date="2014-04" db="EMBL/GenBank/DDBJ databases">
        <title>Evolutionary Origins and Diversification of the Mycorrhizal Mutualists.</title>
        <authorList>
            <consortium name="DOE Joint Genome Institute"/>
            <consortium name="Mycorrhizal Genomics Consortium"/>
            <person name="Kohler A."/>
            <person name="Kuo A."/>
            <person name="Nagy L.G."/>
            <person name="Floudas D."/>
            <person name="Copeland A."/>
            <person name="Barry K.W."/>
            <person name="Cichocki N."/>
            <person name="Veneault-Fourrey C."/>
            <person name="LaButti K."/>
            <person name="Lindquist E.A."/>
            <person name="Lipzen A."/>
            <person name="Lundell T."/>
            <person name="Morin E."/>
            <person name="Murat C."/>
            <person name="Riley R."/>
            <person name="Ohm R."/>
            <person name="Sun H."/>
            <person name="Tunlid A."/>
            <person name="Henrissat B."/>
            <person name="Grigoriev I.V."/>
            <person name="Hibbett D.S."/>
            <person name="Martin F."/>
        </authorList>
    </citation>
    <scope>NUCLEOTIDE SEQUENCE [LARGE SCALE GENOMIC DNA]</scope>
    <source>
        <strain evidence="1 2">Koide BX008</strain>
    </source>
</reference>
<dbReference type="EMBL" id="KN818295">
    <property type="protein sequence ID" value="KIL60678.1"/>
    <property type="molecule type" value="Genomic_DNA"/>
</dbReference>